<dbReference type="InterPro" id="IPR019410">
    <property type="entry name" value="Methyltransf_16"/>
</dbReference>
<organism evidence="1 2">
    <name type="scientific">Tetradesmus obliquus</name>
    <name type="common">Green alga</name>
    <name type="synonym">Acutodesmus obliquus</name>
    <dbReference type="NCBI Taxonomy" id="3088"/>
    <lineage>
        <taxon>Eukaryota</taxon>
        <taxon>Viridiplantae</taxon>
        <taxon>Chlorophyta</taxon>
        <taxon>core chlorophytes</taxon>
        <taxon>Chlorophyceae</taxon>
        <taxon>CS clade</taxon>
        <taxon>Sphaeropleales</taxon>
        <taxon>Scenedesmaceae</taxon>
        <taxon>Tetradesmus</taxon>
    </lineage>
</organism>
<protein>
    <recommendedName>
        <fullName evidence="3">FAM86 N-terminal domain-containing protein</fullName>
    </recommendedName>
</protein>
<sequence>MESDFLELLVANERVGRWMDILMDPFQRSRHKFAITQLQQDLQRGPSYIEEANRMGVTQVLTKLLSQTSPVAAELRGDEKTMEAVSRIIAACSGPMACGGKVSSFTYDGVTVHIREGALGDGLGAKVWSVCHIMCRELVRHPEIFRGQQVLELGSGTGLVGLVAAAAGAQQVVMTDYEDQVQQFPVILANEVMYETAHAQLVAAAIRHRLAHGGRALLCCAVRDQAVFDMFRDSCRRWGLRYRVLRVAPNAEDLGGIRGRERDYEGGFLLMAVDHADAPAADWHRDDFEPVA</sequence>
<dbReference type="PANTHER" id="PTHR14614">
    <property type="entry name" value="HEPATOCELLULAR CARCINOMA-ASSOCIATED ANTIGEN"/>
    <property type="match status" value="1"/>
</dbReference>
<name>A0ABY8TZU8_TETOB</name>
<proteinExistence type="predicted"/>
<dbReference type="Gene3D" id="3.40.50.150">
    <property type="entry name" value="Vaccinia Virus protein VP39"/>
    <property type="match status" value="2"/>
</dbReference>
<evidence type="ECO:0000313" key="1">
    <source>
        <dbReference type="EMBL" id="WIA13231.1"/>
    </source>
</evidence>
<dbReference type="Proteomes" id="UP001244341">
    <property type="component" value="Chromosome 4b"/>
</dbReference>
<evidence type="ECO:0008006" key="3">
    <source>
        <dbReference type="Google" id="ProtNLM"/>
    </source>
</evidence>
<accession>A0ABY8TZU8</accession>
<evidence type="ECO:0000313" key="2">
    <source>
        <dbReference type="Proteomes" id="UP001244341"/>
    </source>
</evidence>
<dbReference type="Pfam" id="PF10294">
    <property type="entry name" value="Methyltransf_16"/>
    <property type="match status" value="1"/>
</dbReference>
<dbReference type="PANTHER" id="PTHR14614:SF157">
    <property type="entry name" value="METHYLTRANSFERASE TYPE 12 DOMAIN-CONTAINING PROTEIN"/>
    <property type="match status" value="1"/>
</dbReference>
<gene>
    <name evidence="1" type="ORF">OEZ85_006822</name>
</gene>
<dbReference type="SUPFAM" id="SSF53335">
    <property type="entry name" value="S-adenosyl-L-methionine-dependent methyltransferases"/>
    <property type="match status" value="1"/>
</dbReference>
<dbReference type="InterPro" id="IPR029063">
    <property type="entry name" value="SAM-dependent_MTases_sf"/>
</dbReference>
<keyword evidence="2" id="KW-1185">Reference proteome</keyword>
<reference evidence="1 2" key="1">
    <citation type="submission" date="2023-05" db="EMBL/GenBank/DDBJ databases">
        <title>A 100% complete, gapless, phased diploid assembly of the Scenedesmus obliquus UTEX 3031 genome.</title>
        <authorList>
            <person name="Biondi T.C."/>
            <person name="Hanschen E.R."/>
            <person name="Kwon T."/>
            <person name="Eng W."/>
            <person name="Kruse C.P.S."/>
            <person name="Koehler S.I."/>
            <person name="Kunde Y."/>
            <person name="Gleasner C.D."/>
            <person name="You Mak K.T."/>
            <person name="Polle J."/>
            <person name="Hovde B.T."/>
            <person name="Starkenburg S.R."/>
        </authorList>
    </citation>
    <scope>NUCLEOTIDE SEQUENCE [LARGE SCALE GENOMIC DNA]</scope>
    <source>
        <strain evidence="1 2">DOE0152z</strain>
    </source>
</reference>
<dbReference type="EMBL" id="CP126211">
    <property type="protein sequence ID" value="WIA13231.1"/>
    <property type="molecule type" value="Genomic_DNA"/>
</dbReference>